<evidence type="ECO:0000313" key="1">
    <source>
        <dbReference type="EMBL" id="MBW85285.1"/>
    </source>
</evidence>
<name>A0A2P2IVM4_RHIMU</name>
<dbReference type="GO" id="GO:0004812">
    <property type="term" value="F:aminoacyl-tRNA ligase activity"/>
    <property type="evidence" value="ECO:0007669"/>
    <property type="project" value="UniProtKB-KW"/>
</dbReference>
<keyword evidence="1" id="KW-0436">Ligase</keyword>
<keyword evidence="1" id="KW-0030">Aminoacyl-tRNA synthetase</keyword>
<protein>
    <submittedName>
        <fullName evidence="1">Phenylalanyl-tRNA synthetase beta chain</fullName>
    </submittedName>
</protein>
<proteinExistence type="predicted"/>
<sequence length="32" mass="3780">MPVALEMVASSLECYYSHKRLQHPREEIHDLP</sequence>
<organism evidence="1">
    <name type="scientific">Rhizophora mucronata</name>
    <name type="common">Asiatic mangrove</name>
    <dbReference type="NCBI Taxonomy" id="61149"/>
    <lineage>
        <taxon>Eukaryota</taxon>
        <taxon>Viridiplantae</taxon>
        <taxon>Streptophyta</taxon>
        <taxon>Embryophyta</taxon>
        <taxon>Tracheophyta</taxon>
        <taxon>Spermatophyta</taxon>
        <taxon>Magnoliopsida</taxon>
        <taxon>eudicotyledons</taxon>
        <taxon>Gunneridae</taxon>
        <taxon>Pentapetalae</taxon>
        <taxon>rosids</taxon>
        <taxon>fabids</taxon>
        <taxon>Malpighiales</taxon>
        <taxon>Rhizophoraceae</taxon>
        <taxon>Rhizophora</taxon>
    </lineage>
</organism>
<accession>A0A2P2IVM4</accession>
<reference evidence="1" key="1">
    <citation type="submission" date="2018-02" db="EMBL/GenBank/DDBJ databases">
        <title>Rhizophora mucronata_Transcriptome.</title>
        <authorList>
            <person name="Meera S.P."/>
            <person name="Sreeshan A."/>
            <person name="Augustine A."/>
        </authorList>
    </citation>
    <scope>NUCLEOTIDE SEQUENCE</scope>
    <source>
        <tissue evidence="1">Leaf</tissue>
    </source>
</reference>
<dbReference type="EMBL" id="GGEC01004802">
    <property type="protein sequence ID" value="MBW85285.1"/>
    <property type="molecule type" value="Transcribed_RNA"/>
</dbReference>
<dbReference type="AlphaFoldDB" id="A0A2P2IVM4"/>